<dbReference type="PROSITE" id="PS50931">
    <property type="entry name" value="HTH_LYSR"/>
    <property type="match status" value="1"/>
</dbReference>
<dbReference type="InterPro" id="IPR036390">
    <property type="entry name" value="WH_DNA-bd_sf"/>
</dbReference>
<dbReference type="SUPFAM" id="SSF46785">
    <property type="entry name" value="Winged helix' DNA-binding domain"/>
    <property type="match status" value="1"/>
</dbReference>
<evidence type="ECO:0000256" key="2">
    <source>
        <dbReference type="ARBA" id="ARBA00023015"/>
    </source>
</evidence>
<dbReference type="GO" id="GO:0006351">
    <property type="term" value="P:DNA-templated transcription"/>
    <property type="evidence" value="ECO:0007669"/>
    <property type="project" value="TreeGrafter"/>
</dbReference>
<sequence length="301" mass="33678">MRSTDDFLIFYHLIEQGSFSKAADIVGLTKSVVSKHITRLEKEMGVQLIFRTTRKLTLTEAGKVFFEHARTIYQSVQGAVDAMNGLGDSLSGSIRLTVPTVSGEIILAEAIADFSASYPDIHVHMDLDNSFVDLIDNNFDLAIRTGALQDSSYIARRLVQAQWVICASPIYLAKNGTPKRPQDLDKHNCLAYSQQERGANEWLFKGREEDYSVKISGNFSTNNSAALRKAALFNLGLIYVPKVLVADDLQAGTLIEVLPKQVAKSLGIYAIYPYTKLQPLKVKLFIEHIYQFYQRQADNFS</sequence>
<dbReference type="Proteomes" id="UP000183794">
    <property type="component" value="Unassembled WGS sequence"/>
</dbReference>
<dbReference type="GeneID" id="61298183"/>
<keyword evidence="4" id="KW-0804">Transcription</keyword>
<dbReference type="RefSeq" id="WP_045109468.1">
    <property type="nucleotide sequence ID" value="NZ_CAWQZC010000047.1"/>
</dbReference>
<reference evidence="7 9" key="2">
    <citation type="submission" date="2016-11" db="EMBL/GenBank/DDBJ databases">
        <authorList>
            <person name="Jaros S."/>
            <person name="Januszkiewicz K."/>
            <person name="Wedrychowicz H."/>
        </authorList>
    </citation>
    <scope>NUCLEOTIDE SEQUENCE [LARGE SCALE GENOMIC DNA]</scope>
    <source>
        <strain evidence="7">NVI 5450</strain>
    </source>
</reference>
<evidence type="ECO:0000256" key="3">
    <source>
        <dbReference type="ARBA" id="ARBA00023125"/>
    </source>
</evidence>
<comment type="similarity">
    <text evidence="1">Belongs to the LysR transcriptional regulatory family.</text>
</comment>
<protein>
    <submittedName>
        <fullName evidence="6 7">Transcriptional regulator, LysR family</fullName>
    </submittedName>
</protein>
<dbReference type="AlphaFoldDB" id="A0A090IEE2"/>
<dbReference type="Pfam" id="PF00126">
    <property type="entry name" value="HTH_1"/>
    <property type="match status" value="1"/>
</dbReference>
<dbReference type="OrthoDB" id="9786526at2"/>
<dbReference type="InterPro" id="IPR058163">
    <property type="entry name" value="LysR-type_TF_proteobact-type"/>
</dbReference>
<dbReference type="Pfam" id="PF03466">
    <property type="entry name" value="LysR_substrate"/>
    <property type="match status" value="1"/>
</dbReference>
<dbReference type="GO" id="GO:0043565">
    <property type="term" value="F:sequence-specific DNA binding"/>
    <property type="evidence" value="ECO:0007669"/>
    <property type="project" value="TreeGrafter"/>
</dbReference>
<dbReference type="STRING" id="80854.MVIS_1094"/>
<reference evidence="6 8" key="1">
    <citation type="submission" date="2016-11" db="EMBL/GenBank/DDBJ databases">
        <authorList>
            <person name="Klemetsen T."/>
        </authorList>
    </citation>
    <scope>NUCLEOTIDE SEQUENCE [LARGE SCALE GENOMIC DNA]</scope>
    <source>
        <strain evidence="6">MT 2528</strain>
    </source>
</reference>
<keyword evidence="2" id="KW-0805">Transcription regulation</keyword>
<dbReference type="EMBL" id="FPLD01000131">
    <property type="protein sequence ID" value="SGZ16803.1"/>
    <property type="molecule type" value="Genomic_DNA"/>
</dbReference>
<gene>
    <name evidence="6" type="ORF">MT2528_4739</name>
    <name evidence="7" type="ORF">NVI5450_4400</name>
</gene>
<keyword evidence="8" id="KW-1185">Reference proteome</keyword>
<evidence type="ECO:0000313" key="8">
    <source>
        <dbReference type="Proteomes" id="UP000182660"/>
    </source>
</evidence>
<dbReference type="Gene3D" id="3.40.190.290">
    <property type="match status" value="1"/>
</dbReference>
<dbReference type="InterPro" id="IPR036388">
    <property type="entry name" value="WH-like_DNA-bd_sf"/>
</dbReference>
<organism evidence="7 9">
    <name type="scientific">Moritella viscosa</name>
    <dbReference type="NCBI Taxonomy" id="80854"/>
    <lineage>
        <taxon>Bacteria</taxon>
        <taxon>Pseudomonadati</taxon>
        <taxon>Pseudomonadota</taxon>
        <taxon>Gammaproteobacteria</taxon>
        <taxon>Alteromonadales</taxon>
        <taxon>Moritellaceae</taxon>
        <taxon>Moritella</taxon>
    </lineage>
</organism>
<dbReference type="Proteomes" id="UP000182660">
    <property type="component" value="Unassembled WGS sequence"/>
</dbReference>
<accession>A0A090IEE2</accession>
<dbReference type="GO" id="GO:0003700">
    <property type="term" value="F:DNA-binding transcription factor activity"/>
    <property type="evidence" value="ECO:0007669"/>
    <property type="project" value="InterPro"/>
</dbReference>
<feature type="domain" description="HTH lysR-type" evidence="5">
    <location>
        <begin position="1"/>
        <end position="59"/>
    </location>
</feature>
<keyword evidence="3" id="KW-0238">DNA-binding</keyword>
<dbReference type="EMBL" id="FPLJ01000145">
    <property type="protein sequence ID" value="SGZ04061.1"/>
    <property type="molecule type" value="Genomic_DNA"/>
</dbReference>
<dbReference type="KEGG" id="mvs:MVIS_1094"/>
<evidence type="ECO:0000256" key="4">
    <source>
        <dbReference type="ARBA" id="ARBA00023163"/>
    </source>
</evidence>
<evidence type="ECO:0000256" key="1">
    <source>
        <dbReference type="ARBA" id="ARBA00009437"/>
    </source>
</evidence>
<dbReference type="PANTHER" id="PTHR30537">
    <property type="entry name" value="HTH-TYPE TRANSCRIPTIONAL REGULATOR"/>
    <property type="match status" value="1"/>
</dbReference>
<evidence type="ECO:0000313" key="9">
    <source>
        <dbReference type="Proteomes" id="UP000183794"/>
    </source>
</evidence>
<dbReference type="CDD" id="cd08422">
    <property type="entry name" value="PBP2_CrgA_like"/>
    <property type="match status" value="1"/>
</dbReference>
<dbReference type="HOGENOM" id="CLU_039613_16_2_6"/>
<name>A0A090IEE2_9GAMM</name>
<evidence type="ECO:0000313" key="7">
    <source>
        <dbReference type="EMBL" id="SGZ16803.1"/>
    </source>
</evidence>
<evidence type="ECO:0000313" key="6">
    <source>
        <dbReference type="EMBL" id="SGZ04061.1"/>
    </source>
</evidence>
<dbReference type="Gene3D" id="1.10.10.10">
    <property type="entry name" value="Winged helix-like DNA-binding domain superfamily/Winged helix DNA-binding domain"/>
    <property type="match status" value="1"/>
</dbReference>
<dbReference type="SUPFAM" id="SSF53850">
    <property type="entry name" value="Periplasmic binding protein-like II"/>
    <property type="match status" value="1"/>
</dbReference>
<dbReference type="PANTHER" id="PTHR30537:SF5">
    <property type="entry name" value="HTH-TYPE TRANSCRIPTIONAL ACTIVATOR TTDR-RELATED"/>
    <property type="match status" value="1"/>
</dbReference>
<dbReference type="FunFam" id="3.40.190.290:FF:000001">
    <property type="entry name" value="Transcriptional regulator, LysR family"/>
    <property type="match status" value="1"/>
</dbReference>
<dbReference type="InterPro" id="IPR005119">
    <property type="entry name" value="LysR_subst-bd"/>
</dbReference>
<evidence type="ECO:0000259" key="5">
    <source>
        <dbReference type="PROSITE" id="PS50931"/>
    </source>
</evidence>
<dbReference type="InterPro" id="IPR000847">
    <property type="entry name" value="LysR_HTH_N"/>
</dbReference>
<dbReference type="FunFam" id="1.10.10.10:FF:000001">
    <property type="entry name" value="LysR family transcriptional regulator"/>
    <property type="match status" value="1"/>
</dbReference>
<proteinExistence type="inferred from homology"/>
<dbReference type="PATRIC" id="fig|80854.5.peg.1158"/>